<dbReference type="CDD" id="cd12148">
    <property type="entry name" value="fungal_TF_MHR"/>
    <property type="match status" value="1"/>
</dbReference>
<dbReference type="PANTHER" id="PTHR31313">
    <property type="entry name" value="TY1 ENHANCER ACTIVATOR"/>
    <property type="match status" value="1"/>
</dbReference>
<dbReference type="InterPro" id="IPR051615">
    <property type="entry name" value="Transcr_Regulatory_Elem"/>
</dbReference>
<keyword evidence="6" id="KW-0539">Nucleus</keyword>
<evidence type="ECO:0000313" key="8">
    <source>
        <dbReference type="EMBL" id="GJN94031.1"/>
    </source>
</evidence>
<keyword evidence="9" id="KW-1185">Reference proteome</keyword>
<dbReference type="Pfam" id="PF04082">
    <property type="entry name" value="Fungal_trans"/>
    <property type="match status" value="1"/>
</dbReference>
<dbReference type="Proteomes" id="UP001342314">
    <property type="component" value="Unassembled WGS sequence"/>
</dbReference>
<keyword evidence="4" id="KW-0238">DNA-binding</keyword>
<reference evidence="8 9" key="1">
    <citation type="submission" date="2021-12" db="EMBL/GenBank/DDBJ databases">
        <title>High titer production of polyol ester of fatty acids by Rhodotorula paludigena BS15 towards product separation-free biomass refinery.</title>
        <authorList>
            <person name="Mano J."/>
            <person name="Ono H."/>
            <person name="Tanaka T."/>
            <person name="Naito K."/>
            <person name="Sushida H."/>
            <person name="Ike M."/>
            <person name="Tokuyasu K."/>
            <person name="Kitaoka M."/>
        </authorList>
    </citation>
    <scope>NUCLEOTIDE SEQUENCE [LARGE SCALE GENOMIC DNA]</scope>
    <source>
        <strain evidence="8 9">BS15</strain>
    </source>
</reference>
<organism evidence="8 9">
    <name type="scientific">Rhodotorula paludigena</name>
    <dbReference type="NCBI Taxonomy" id="86838"/>
    <lineage>
        <taxon>Eukaryota</taxon>
        <taxon>Fungi</taxon>
        <taxon>Dikarya</taxon>
        <taxon>Basidiomycota</taxon>
        <taxon>Pucciniomycotina</taxon>
        <taxon>Microbotryomycetes</taxon>
        <taxon>Sporidiobolales</taxon>
        <taxon>Sporidiobolaceae</taxon>
        <taxon>Rhodotorula</taxon>
    </lineage>
</organism>
<evidence type="ECO:0000256" key="3">
    <source>
        <dbReference type="ARBA" id="ARBA00023015"/>
    </source>
</evidence>
<keyword evidence="1" id="KW-0479">Metal-binding</keyword>
<evidence type="ECO:0000256" key="4">
    <source>
        <dbReference type="ARBA" id="ARBA00023125"/>
    </source>
</evidence>
<evidence type="ECO:0000313" key="9">
    <source>
        <dbReference type="Proteomes" id="UP001342314"/>
    </source>
</evidence>
<keyword evidence="3" id="KW-0805">Transcription regulation</keyword>
<feature type="domain" description="Xylanolytic transcriptional activator regulatory" evidence="7">
    <location>
        <begin position="231"/>
        <end position="305"/>
    </location>
</feature>
<dbReference type="GO" id="GO:0003677">
    <property type="term" value="F:DNA binding"/>
    <property type="evidence" value="ECO:0007669"/>
    <property type="project" value="UniProtKB-KW"/>
</dbReference>
<dbReference type="GO" id="GO:0008270">
    <property type="term" value="F:zinc ion binding"/>
    <property type="evidence" value="ECO:0007669"/>
    <property type="project" value="InterPro"/>
</dbReference>
<proteinExistence type="predicted"/>
<evidence type="ECO:0000256" key="5">
    <source>
        <dbReference type="ARBA" id="ARBA00023163"/>
    </source>
</evidence>
<dbReference type="GO" id="GO:0006351">
    <property type="term" value="P:DNA-templated transcription"/>
    <property type="evidence" value="ECO:0007669"/>
    <property type="project" value="InterPro"/>
</dbReference>
<dbReference type="SMART" id="SM00906">
    <property type="entry name" value="Fungal_trans"/>
    <property type="match status" value="1"/>
</dbReference>
<keyword evidence="2" id="KW-0862">Zinc</keyword>
<gene>
    <name evidence="8" type="ORF">Rhopal_007094-T1</name>
</gene>
<dbReference type="PANTHER" id="PTHR31313:SF81">
    <property type="entry name" value="TY1 ENHANCER ACTIVATOR"/>
    <property type="match status" value="1"/>
</dbReference>
<evidence type="ECO:0000259" key="7">
    <source>
        <dbReference type="SMART" id="SM00906"/>
    </source>
</evidence>
<evidence type="ECO:0000256" key="1">
    <source>
        <dbReference type="ARBA" id="ARBA00022723"/>
    </source>
</evidence>
<dbReference type="AlphaFoldDB" id="A0AAV5GX10"/>
<keyword evidence="5" id="KW-0804">Transcription</keyword>
<name>A0AAV5GX10_9BASI</name>
<comment type="caution">
    <text evidence="8">The sequence shown here is derived from an EMBL/GenBank/DDBJ whole genome shotgun (WGS) entry which is preliminary data.</text>
</comment>
<protein>
    <recommendedName>
        <fullName evidence="7">Xylanolytic transcriptional activator regulatory domain-containing protein</fullName>
    </recommendedName>
</protein>
<evidence type="ECO:0000256" key="6">
    <source>
        <dbReference type="ARBA" id="ARBA00023242"/>
    </source>
</evidence>
<accession>A0AAV5GX10</accession>
<dbReference type="EMBL" id="BQKY01000016">
    <property type="protein sequence ID" value="GJN94031.1"/>
    <property type="molecule type" value="Genomic_DNA"/>
</dbReference>
<evidence type="ECO:0000256" key="2">
    <source>
        <dbReference type="ARBA" id="ARBA00022833"/>
    </source>
</evidence>
<dbReference type="InterPro" id="IPR007219">
    <property type="entry name" value="XnlR_reg_dom"/>
</dbReference>
<sequence>MDGDPSVPDRRKVRTDTLAYVTKLEDRIRTLEAQLALAEGREHGAGVSPVDSNESGALAARLAVLELDAEPTKPAGYLCPDQAGDLRWHSETSIYAKEQAEPVKEDDTVNLPFLPVPLSNELHLELIDLAYKWHFDTVRLVERDDIWLHSRRHSYSPFVHLAVLATGSRYLRNPPPEICDPPSDPNTRGEPFLRAALELVTDELADPKFSTIRGLMVIATYLGGIGRPRTGWLYGGLAQRVCIDFGLHIDPPVSDPISAEMRASRRRTFWACFTHDVHYSICFGRRSAFSLSEIHQPLPALPPASECALPGQGASWAFDVRLNRIGWKVCWLCYTEQGLGLSSEAKCETAKRLWNELSEWRELLPSIYNGSSMVIDSPDTLHLNLSFHTITILLLKPFLDCSTSASIRALAHERCTDAAASIAWLAREYTEKGPGFEFSNKLACIGLVHGAGMSLELACRALTPSPSSSPSLATPVPSLSPPPLPPLAVFDAHLSHANTDLAALLAFAHSWPSSVVSAAAITRLRGAAVAQRDAAVLASSAPPVTAGLEVPTMDEPAFPPRPTLLSLPLPFPSFGPDSAAPASAEIWNMDVPAPGSAGPAGAASQLVPGALYSAVAGWTDDELARFLGLQPSLA</sequence>